<dbReference type="RefSeq" id="WP_111524311.1">
    <property type="nucleotide sequence ID" value="NZ_CP032364.1"/>
</dbReference>
<keyword evidence="2" id="KW-1185">Reference proteome</keyword>
<proteinExistence type="predicted"/>
<accession>A0A385Q269</accession>
<sequence length="337" mass="40334">MKKRIMKLFLFIMFIICVVCLYKIYINYKIIKEIIKQPSIVFSARFKDGDKGTFKYDIQTGKAEKISDYAFQDLSYSNDYEKIVGVVWEDKFQGLAELDMKHYTFKPIIDLEELNKCAKEIGLDEIKYNMPGISNIHMPQFYKDGYTFFWENTNDIICYANKQNNVCKMSVLYKSEHGNYSYHIKEKDDKDILFLESRYEVYSQKIDRLYINKNNLETFGKEELLITSRKSFSSSTGNMDISNDINRLSYYEEPNIYIYDLDTKNRNYVNSQHLLWQDVVYIKFSPDERYIFYAVGDIPFFWTDGYRLIFYIVDIKTGNKIRLDKWENGDMFYGIDW</sequence>
<dbReference type="KEGG" id="lua:D4A81_11335"/>
<dbReference type="Proteomes" id="UP000265562">
    <property type="component" value="Chromosome"/>
</dbReference>
<dbReference type="SUPFAM" id="SSF82171">
    <property type="entry name" value="DPP6 N-terminal domain-like"/>
    <property type="match status" value="1"/>
</dbReference>
<evidence type="ECO:0000313" key="2">
    <source>
        <dbReference type="Proteomes" id="UP000265562"/>
    </source>
</evidence>
<reference evidence="1 2" key="1">
    <citation type="submission" date="2018-09" db="EMBL/GenBank/DDBJ databases">
        <title>Genome sequencing of Lachnoanaerobaculum umeaense DSM 23576.</title>
        <authorList>
            <person name="Kook J.-K."/>
            <person name="Park S.-N."/>
            <person name="Lim Y.K."/>
        </authorList>
    </citation>
    <scope>NUCLEOTIDE SEQUENCE [LARGE SCALE GENOMIC DNA]</scope>
    <source>
        <strain evidence="2">DSM 23576 \ CCUG 58757</strain>
    </source>
</reference>
<protein>
    <submittedName>
        <fullName evidence="1">Uncharacterized protein</fullName>
    </submittedName>
</protein>
<evidence type="ECO:0000313" key="1">
    <source>
        <dbReference type="EMBL" id="AYB00461.1"/>
    </source>
</evidence>
<dbReference type="EMBL" id="CP032364">
    <property type="protein sequence ID" value="AYB00461.1"/>
    <property type="molecule type" value="Genomic_DNA"/>
</dbReference>
<dbReference type="AlphaFoldDB" id="A0A385Q269"/>
<gene>
    <name evidence="1" type="ORF">D4A81_11335</name>
</gene>
<name>A0A385Q269_9FIRM</name>
<dbReference type="OrthoDB" id="2029314at2"/>
<organism evidence="1 2">
    <name type="scientific">Lachnoanaerobaculum umeaense</name>
    <dbReference type="NCBI Taxonomy" id="617123"/>
    <lineage>
        <taxon>Bacteria</taxon>
        <taxon>Bacillati</taxon>
        <taxon>Bacillota</taxon>
        <taxon>Clostridia</taxon>
        <taxon>Lachnospirales</taxon>
        <taxon>Lachnospiraceae</taxon>
        <taxon>Lachnoanaerobaculum</taxon>
    </lineage>
</organism>